<dbReference type="Proteomes" id="UP000054270">
    <property type="component" value="Unassembled WGS sequence"/>
</dbReference>
<dbReference type="EMBL" id="KN817637">
    <property type="protein sequence ID" value="KJA15716.1"/>
    <property type="molecule type" value="Genomic_DNA"/>
</dbReference>
<gene>
    <name evidence="2" type="ORF">HYPSUDRAFT_357989</name>
</gene>
<evidence type="ECO:0000256" key="1">
    <source>
        <dbReference type="SAM" id="MobiDB-lite"/>
    </source>
</evidence>
<name>A0A0D2NGF1_HYPSF</name>
<sequence length="225" mass="24693">MQHPRVCSREHEGRQRRRFRHAPAGPERGDIGGRPRTGAPRVGKQVRSTQTQRAGHPLTARIRSRRGENTARGADARQASSTAAEARSAPRPDAHLQKTAGQAEHCRLGAQAGASQRHHTTAGPRTIYISKRRRALYVEARSQRAGWMHGNRPPFGCAVADSVILQRTSKWRRLGAGSTAWDLINVAQPERVRVGCWRPAAVCAKPMSARAVYADGACPREWGAV</sequence>
<evidence type="ECO:0000313" key="2">
    <source>
        <dbReference type="EMBL" id="KJA15716.1"/>
    </source>
</evidence>
<reference evidence="3" key="1">
    <citation type="submission" date="2014-04" db="EMBL/GenBank/DDBJ databases">
        <title>Evolutionary Origins and Diversification of the Mycorrhizal Mutualists.</title>
        <authorList>
            <consortium name="DOE Joint Genome Institute"/>
            <consortium name="Mycorrhizal Genomics Consortium"/>
            <person name="Kohler A."/>
            <person name="Kuo A."/>
            <person name="Nagy L.G."/>
            <person name="Floudas D."/>
            <person name="Copeland A."/>
            <person name="Barry K.W."/>
            <person name="Cichocki N."/>
            <person name="Veneault-Fourrey C."/>
            <person name="LaButti K."/>
            <person name="Lindquist E.A."/>
            <person name="Lipzen A."/>
            <person name="Lundell T."/>
            <person name="Morin E."/>
            <person name="Murat C."/>
            <person name="Riley R."/>
            <person name="Ohm R."/>
            <person name="Sun H."/>
            <person name="Tunlid A."/>
            <person name="Henrissat B."/>
            <person name="Grigoriev I.V."/>
            <person name="Hibbett D.S."/>
            <person name="Martin F."/>
        </authorList>
    </citation>
    <scope>NUCLEOTIDE SEQUENCE [LARGE SCALE GENOMIC DNA]</scope>
    <source>
        <strain evidence="3">FD-334 SS-4</strain>
    </source>
</reference>
<keyword evidence="3" id="KW-1185">Reference proteome</keyword>
<feature type="region of interest" description="Disordered" evidence="1">
    <location>
        <begin position="1"/>
        <end position="101"/>
    </location>
</feature>
<accession>A0A0D2NGF1</accession>
<evidence type="ECO:0000313" key="3">
    <source>
        <dbReference type="Proteomes" id="UP000054270"/>
    </source>
</evidence>
<protein>
    <submittedName>
        <fullName evidence="2">Uncharacterized protein</fullName>
    </submittedName>
</protein>
<organism evidence="2 3">
    <name type="scientific">Hypholoma sublateritium (strain FD-334 SS-4)</name>
    <dbReference type="NCBI Taxonomy" id="945553"/>
    <lineage>
        <taxon>Eukaryota</taxon>
        <taxon>Fungi</taxon>
        <taxon>Dikarya</taxon>
        <taxon>Basidiomycota</taxon>
        <taxon>Agaricomycotina</taxon>
        <taxon>Agaricomycetes</taxon>
        <taxon>Agaricomycetidae</taxon>
        <taxon>Agaricales</taxon>
        <taxon>Agaricineae</taxon>
        <taxon>Strophariaceae</taxon>
        <taxon>Hypholoma</taxon>
    </lineage>
</organism>
<proteinExistence type="predicted"/>
<dbReference type="AlphaFoldDB" id="A0A0D2NGF1"/>